<feature type="region of interest" description="Disordered" evidence="3">
    <location>
        <begin position="473"/>
        <end position="495"/>
    </location>
</feature>
<evidence type="ECO:0000256" key="3">
    <source>
        <dbReference type="SAM" id="MobiDB-lite"/>
    </source>
</evidence>
<dbReference type="PROSITE" id="PS51183">
    <property type="entry name" value="JMJN"/>
    <property type="match status" value="1"/>
</dbReference>
<dbReference type="AlphaFoldDB" id="T0QUH7"/>
<feature type="domain" description="JmjC" evidence="5">
    <location>
        <begin position="153"/>
        <end position="313"/>
    </location>
</feature>
<accession>T0QUH7</accession>
<dbReference type="SMART" id="SM00545">
    <property type="entry name" value="JmjN"/>
    <property type="match status" value="1"/>
</dbReference>
<keyword evidence="2" id="KW-0539">Nucleus</keyword>
<evidence type="ECO:0000256" key="2">
    <source>
        <dbReference type="ARBA" id="ARBA00023242"/>
    </source>
</evidence>
<dbReference type="OrthoDB" id="9547406at2759"/>
<dbReference type="GO" id="GO:0010468">
    <property type="term" value="P:regulation of gene expression"/>
    <property type="evidence" value="ECO:0007669"/>
    <property type="project" value="TreeGrafter"/>
</dbReference>
<reference evidence="6 7" key="1">
    <citation type="submission" date="2012-04" db="EMBL/GenBank/DDBJ databases">
        <title>The Genome Sequence of Saprolegnia declina VS20.</title>
        <authorList>
            <consortium name="The Broad Institute Genome Sequencing Platform"/>
            <person name="Russ C."/>
            <person name="Nusbaum C."/>
            <person name="Tyler B."/>
            <person name="van West P."/>
            <person name="Dieguez-Uribeondo J."/>
            <person name="de Bruijn I."/>
            <person name="Tripathy S."/>
            <person name="Jiang R."/>
            <person name="Young S.K."/>
            <person name="Zeng Q."/>
            <person name="Gargeya S."/>
            <person name="Fitzgerald M."/>
            <person name="Haas B."/>
            <person name="Abouelleil A."/>
            <person name="Alvarado L."/>
            <person name="Arachchi H.M."/>
            <person name="Berlin A."/>
            <person name="Chapman S.B."/>
            <person name="Goldberg J."/>
            <person name="Griggs A."/>
            <person name="Gujja S."/>
            <person name="Hansen M."/>
            <person name="Howarth C."/>
            <person name="Imamovic A."/>
            <person name="Larimer J."/>
            <person name="McCowen C."/>
            <person name="Montmayeur A."/>
            <person name="Murphy C."/>
            <person name="Neiman D."/>
            <person name="Pearson M."/>
            <person name="Priest M."/>
            <person name="Roberts A."/>
            <person name="Saif S."/>
            <person name="Shea T."/>
            <person name="Sisk P."/>
            <person name="Sykes S."/>
            <person name="Wortman J."/>
            <person name="Nusbaum C."/>
            <person name="Birren B."/>
        </authorList>
    </citation>
    <scope>NUCLEOTIDE SEQUENCE [LARGE SCALE GENOMIC DNA]</scope>
    <source>
        <strain evidence="6 7">VS20</strain>
    </source>
</reference>
<organism evidence="6 7">
    <name type="scientific">Saprolegnia diclina (strain VS20)</name>
    <dbReference type="NCBI Taxonomy" id="1156394"/>
    <lineage>
        <taxon>Eukaryota</taxon>
        <taxon>Sar</taxon>
        <taxon>Stramenopiles</taxon>
        <taxon>Oomycota</taxon>
        <taxon>Saprolegniomycetes</taxon>
        <taxon>Saprolegniales</taxon>
        <taxon>Saprolegniaceae</taxon>
        <taxon>Saprolegnia</taxon>
    </lineage>
</organism>
<dbReference type="eggNOG" id="KOG0958">
    <property type="taxonomic scope" value="Eukaryota"/>
</dbReference>
<keyword evidence="7" id="KW-1185">Reference proteome</keyword>
<dbReference type="SUPFAM" id="SSF51197">
    <property type="entry name" value="Clavaminate synthase-like"/>
    <property type="match status" value="1"/>
</dbReference>
<dbReference type="STRING" id="1156394.T0QUH7"/>
<dbReference type="RefSeq" id="XP_008607938.1">
    <property type="nucleotide sequence ID" value="XM_008609716.1"/>
</dbReference>
<dbReference type="PANTHER" id="PTHR10694:SF7">
    <property type="entry name" value="[HISTONE H3]-TRIMETHYL-L-LYSINE(9) DEMETHYLASE"/>
    <property type="match status" value="1"/>
</dbReference>
<dbReference type="SMART" id="SM00558">
    <property type="entry name" value="JmjC"/>
    <property type="match status" value="1"/>
</dbReference>
<sequence length="495" mass="54914">MWLACPDTDAMSQWNLGSMVDAPVFRPTPSEFASFPRYIRTVVEPQCQTIGLCKIVPPLGWVARASGYDNVAFDIHTPLSQHVAGKKGVFNVDLVERKSMTLDAFKALAVAKDTVTHLLDDDAIERAFWKGLRPTMEPPVYGADLVGSLFQDDALSNPWNVNNLDTILRSVDLPGVTQAMLYFGMWRAMFALHTEDMDLYSINFLHTGRPKFWYGIPPQSAAKLERVAQSLFPEKDMTCHQFLRHKTSLIAPTKLREHSVPFYKVVQRPGEFVITFPGSYHQGFNMGFNIAESVNFATLRWVGLGRAAKLCHCVPGQVRIDLDAFVHSIFSSPGSDRLDADAWVLLCSCGAYASSADSSEHDLQPSFECSTCKVWAHLACDHPTLPSDAIPSTLLCRYCQTASDKDLAPPSPRGRPKRLCKKKNAIISLRRSPEMVVEGKVVAVDGAFLRVRVKGCADDEWLRADDPSILSEQPTAKRSLASAAASPAKRRRTLK</sequence>
<evidence type="ECO:0000259" key="4">
    <source>
        <dbReference type="PROSITE" id="PS51183"/>
    </source>
</evidence>
<dbReference type="VEuPathDB" id="FungiDB:SDRG_04063"/>
<feature type="domain" description="JmjN" evidence="4">
    <location>
        <begin position="22"/>
        <end position="64"/>
    </location>
</feature>
<dbReference type="Pfam" id="PF02375">
    <property type="entry name" value="JmjN"/>
    <property type="match status" value="1"/>
</dbReference>
<evidence type="ECO:0000259" key="5">
    <source>
        <dbReference type="PROSITE" id="PS51184"/>
    </source>
</evidence>
<dbReference type="InterPro" id="IPR011011">
    <property type="entry name" value="Znf_FYVE_PHD"/>
</dbReference>
<evidence type="ECO:0000313" key="6">
    <source>
        <dbReference type="EMBL" id="EQC38346.1"/>
    </source>
</evidence>
<evidence type="ECO:0000256" key="1">
    <source>
        <dbReference type="ARBA" id="ARBA00004123"/>
    </source>
</evidence>
<dbReference type="OMA" id="RASICKC"/>
<dbReference type="InterPro" id="IPR003349">
    <property type="entry name" value="JmjN"/>
</dbReference>
<evidence type="ECO:0008006" key="8">
    <source>
        <dbReference type="Google" id="ProtNLM"/>
    </source>
</evidence>
<dbReference type="EMBL" id="JH767141">
    <property type="protein sequence ID" value="EQC38346.1"/>
    <property type="molecule type" value="Genomic_DNA"/>
</dbReference>
<comment type="subcellular location">
    <subcellularLocation>
        <location evidence="1">Nucleus</location>
    </subcellularLocation>
</comment>
<dbReference type="Gene3D" id="2.60.120.650">
    <property type="entry name" value="Cupin"/>
    <property type="match status" value="1"/>
</dbReference>
<proteinExistence type="predicted"/>
<gene>
    <name evidence="6" type="ORF">SDRG_04063</name>
</gene>
<dbReference type="Pfam" id="PF02373">
    <property type="entry name" value="JmjC"/>
    <property type="match status" value="1"/>
</dbReference>
<evidence type="ECO:0000313" key="7">
    <source>
        <dbReference type="Proteomes" id="UP000030762"/>
    </source>
</evidence>
<protein>
    <recommendedName>
        <fullName evidence="8">JmjC domain-containing protein</fullName>
    </recommendedName>
</protein>
<dbReference type="InParanoid" id="T0QUH7"/>
<dbReference type="GeneID" id="19944790"/>
<dbReference type="CDD" id="cd15489">
    <property type="entry name" value="PHD_SF"/>
    <property type="match status" value="1"/>
</dbReference>
<dbReference type="PANTHER" id="PTHR10694">
    <property type="entry name" value="LYSINE-SPECIFIC DEMETHYLASE"/>
    <property type="match status" value="1"/>
</dbReference>
<dbReference type="Proteomes" id="UP000030762">
    <property type="component" value="Unassembled WGS sequence"/>
</dbReference>
<dbReference type="SUPFAM" id="SSF57903">
    <property type="entry name" value="FYVE/PHD zinc finger"/>
    <property type="match status" value="1"/>
</dbReference>
<feature type="compositionally biased region" description="Low complexity" evidence="3">
    <location>
        <begin position="474"/>
        <end position="487"/>
    </location>
</feature>
<dbReference type="GO" id="GO:0005634">
    <property type="term" value="C:nucleus"/>
    <property type="evidence" value="ECO:0007669"/>
    <property type="project" value="UniProtKB-SubCell"/>
</dbReference>
<dbReference type="InterPro" id="IPR013083">
    <property type="entry name" value="Znf_RING/FYVE/PHD"/>
</dbReference>
<dbReference type="GO" id="GO:0032454">
    <property type="term" value="F:histone H3K9 demethylase activity"/>
    <property type="evidence" value="ECO:0007669"/>
    <property type="project" value="TreeGrafter"/>
</dbReference>
<dbReference type="GO" id="GO:0051864">
    <property type="term" value="F:histone H3K36 demethylase activity"/>
    <property type="evidence" value="ECO:0007669"/>
    <property type="project" value="TreeGrafter"/>
</dbReference>
<dbReference type="Gene3D" id="3.30.40.10">
    <property type="entry name" value="Zinc/RING finger domain, C3HC4 (zinc finger)"/>
    <property type="match status" value="1"/>
</dbReference>
<dbReference type="GO" id="GO:0000785">
    <property type="term" value="C:chromatin"/>
    <property type="evidence" value="ECO:0007669"/>
    <property type="project" value="TreeGrafter"/>
</dbReference>
<dbReference type="PROSITE" id="PS51184">
    <property type="entry name" value="JMJC"/>
    <property type="match status" value="1"/>
</dbReference>
<dbReference type="InterPro" id="IPR003347">
    <property type="entry name" value="JmjC_dom"/>
</dbReference>
<name>T0QUH7_SAPDV</name>